<dbReference type="InterPro" id="IPR005025">
    <property type="entry name" value="FMN_Rdtase-like_dom"/>
</dbReference>
<feature type="domain" description="NADPH-dependent FMN reductase-like" evidence="1">
    <location>
        <begin position="11"/>
        <end position="161"/>
    </location>
</feature>
<dbReference type="GO" id="GO:0016491">
    <property type="term" value="F:oxidoreductase activity"/>
    <property type="evidence" value="ECO:0007669"/>
    <property type="project" value="UniProtKB-KW"/>
</dbReference>
<evidence type="ECO:0000259" key="1">
    <source>
        <dbReference type="Pfam" id="PF03358"/>
    </source>
</evidence>
<dbReference type="InterPro" id="IPR029039">
    <property type="entry name" value="Flavoprotein-like_sf"/>
</dbReference>
<proteinExistence type="predicted"/>
<evidence type="ECO:0000313" key="2">
    <source>
        <dbReference type="EMBL" id="XBT81404.1"/>
    </source>
</evidence>
<keyword evidence="2" id="KW-0560">Oxidoreductase</keyword>
<sequence length="228" mass="24076">MRATQRTGPVRIGLIVGSTRPGRRGAAVAGWAAQVCSRHPAVRAGSAELEVIDLAEQALPLLDEPVPAMFGDYRQPHTRRWSAVVAACDAFVFVTPEYNHSVPAALKNAVDYLYAEWNDKVAGLLGYGVQGGVRATDHLRLVLAEVRVAVVPTQVSVPIFTDFDFSGSDPGDPTAPGVLSPGEEREESLSAMLTEVLAWSAALPAPWRAADRGTAGVPAAEGSPELVA</sequence>
<protein>
    <submittedName>
        <fullName evidence="2">NAD(P)H-dependent oxidoreductase</fullName>
        <ecNumber evidence="2">1.-.-.-</ecNumber>
    </submittedName>
</protein>
<dbReference type="InterPro" id="IPR050712">
    <property type="entry name" value="NAD(P)H-dep_reductase"/>
</dbReference>
<dbReference type="GO" id="GO:0010181">
    <property type="term" value="F:FMN binding"/>
    <property type="evidence" value="ECO:0007669"/>
    <property type="project" value="TreeGrafter"/>
</dbReference>
<dbReference type="AlphaFoldDB" id="A0AAU7QZS1"/>
<dbReference type="Gene3D" id="3.40.50.360">
    <property type="match status" value="1"/>
</dbReference>
<accession>A0AAU7QZS1</accession>
<dbReference type="PANTHER" id="PTHR30543:SF21">
    <property type="entry name" value="NAD(P)H-DEPENDENT FMN REDUCTASE LOT6"/>
    <property type="match status" value="1"/>
</dbReference>
<dbReference type="SUPFAM" id="SSF52218">
    <property type="entry name" value="Flavoproteins"/>
    <property type="match status" value="1"/>
</dbReference>
<name>A0AAU7QZS1_9ACTN</name>
<gene>
    <name evidence="2" type="ORF">ABIH81_27815</name>
</gene>
<dbReference type="GO" id="GO:0005829">
    <property type="term" value="C:cytosol"/>
    <property type="evidence" value="ECO:0007669"/>
    <property type="project" value="TreeGrafter"/>
</dbReference>
<dbReference type="EMBL" id="CP157974">
    <property type="protein sequence ID" value="XBT81404.1"/>
    <property type="molecule type" value="Genomic_DNA"/>
</dbReference>
<dbReference type="RefSeq" id="WP_349877847.1">
    <property type="nucleotide sequence ID" value="NZ_CP157974.1"/>
</dbReference>
<dbReference type="PANTHER" id="PTHR30543">
    <property type="entry name" value="CHROMATE REDUCTASE"/>
    <property type="match status" value="1"/>
</dbReference>
<dbReference type="Pfam" id="PF03358">
    <property type="entry name" value="FMN_red"/>
    <property type="match status" value="1"/>
</dbReference>
<reference evidence="2" key="1">
    <citation type="submission" date="2024-06" db="EMBL/GenBank/DDBJ databases">
        <title>Micromonospora sp. strain HUAS YX12 genome sequences.</title>
        <authorList>
            <person name="Mo P."/>
        </authorList>
    </citation>
    <scope>NUCLEOTIDE SEQUENCE</scope>
    <source>
        <strain evidence="2">HUAS YX12</strain>
    </source>
</reference>
<dbReference type="EC" id="1.-.-.-" evidence="2"/>
<organism evidence="2">
    <name type="scientific">Micromonospora sp. HUAS YX12</name>
    <dbReference type="NCBI Taxonomy" id="3156396"/>
    <lineage>
        <taxon>Bacteria</taxon>
        <taxon>Bacillati</taxon>
        <taxon>Actinomycetota</taxon>
        <taxon>Actinomycetes</taxon>
        <taxon>Micromonosporales</taxon>
        <taxon>Micromonosporaceae</taxon>
        <taxon>Micromonospora</taxon>
    </lineage>
</organism>